<evidence type="ECO:0000256" key="1">
    <source>
        <dbReference type="SAM" id="MobiDB-lite"/>
    </source>
</evidence>
<dbReference type="GeneID" id="63675689"/>
<dbReference type="OrthoDB" id="10027058at2759"/>
<dbReference type="InterPro" id="IPR044398">
    <property type="entry name" value="Globin-sensor_dom"/>
</dbReference>
<dbReference type="GO" id="GO:0019825">
    <property type="term" value="F:oxygen binding"/>
    <property type="evidence" value="ECO:0007669"/>
    <property type="project" value="InterPro"/>
</dbReference>
<accession>A0A0C2FLY1</accession>
<protein>
    <recommendedName>
        <fullName evidence="2">Globin-sensor domain-containing protein</fullName>
    </recommendedName>
</protein>
<dbReference type="AlphaFoldDB" id="A0A0C2FLY1"/>
<dbReference type="RefSeq" id="XP_040620088.1">
    <property type="nucleotide sequence ID" value="XM_040760768.1"/>
</dbReference>
<dbReference type="EMBL" id="AWTV01000006">
    <property type="protein sequence ID" value="KIH92078.1"/>
    <property type="molecule type" value="Genomic_DNA"/>
</dbReference>
<dbReference type="PANTHER" id="PTHR42071">
    <property type="entry name" value="PROTOGLOBIN DOMAIN-CONTAINING PROTEIN"/>
    <property type="match status" value="1"/>
</dbReference>
<dbReference type="GO" id="GO:0020037">
    <property type="term" value="F:heme binding"/>
    <property type="evidence" value="ECO:0007669"/>
    <property type="project" value="InterPro"/>
</dbReference>
<comment type="caution">
    <text evidence="3">The sequence shown here is derived from an EMBL/GenBank/DDBJ whole genome shotgun (WGS) entry which is preliminary data.</text>
</comment>
<name>A0A0C2FLY1_9PEZI</name>
<dbReference type="InterPro" id="IPR012292">
    <property type="entry name" value="Globin/Proto"/>
</dbReference>
<keyword evidence="4" id="KW-1185">Reference proteome</keyword>
<sequence>MTGRNVDMRHIDRKDIYTNLESRVHGAKYVEALIPAVTNIVYRKLLQYDITARAFQLRSTSFDGPMDEVPDENSPQIQHRKMFLRAYLAKLCSDPSQMAFWEYLDKVGMMHVGLGRSHPLHVEYVHIGMTLSLIQEVLTEAILGHPRLSMRRKMGLVKALGKVIWIQNDLFAKWYVRDGEEYTDGVDYSTLVDKEGYLHGKKVLVHKEEEGEESKTASDSSTSSESTVPAPSTPTAAAGVCPSTSSSKDVADVGVSPTAPPPAVGCENSTDRFVAASTALLTIASNPLSSKLTSAACVVPLGLVTFLRSCPGSSLDCTSILPAPRHVCFASRLAWSTGRPSAVALVIRCSTMAKKYAGPLPDRPVTTSSRSSRATHSVALLTLDSICVTSSRSSSVMSSPAYTPDAPSPTSAGVLGMTRTTCGTRPAAVVVHARRLSIVMPAAMETTRGSFLSAPSSFQAAAMSLHAVSATCGLTEITTRSAHAATSPLDVVVCTPSAAILPRLTSQGSDTEMLAVSAPPARRPPMMAPAMLPPPIKASFAVLRGADGAIVWDGFGWVRRFGRDCC</sequence>
<feature type="compositionally biased region" description="Low complexity" evidence="1">
    <location>
        <begin position="217"/>
        <end position="238"/>
    </location>
</feature>
<dbReference type="VEuPathDB" id="FungiDB:SPBR_02465"/>
<dbReference type="Proteomes" id="UP000031575">
    <property type="component" value="Unassembled WGS sequence"/>
</dbReference>
<dbReference type="HOGENOM" id="CLU_481606_0_0_1"/>
<gene>
    <name evidence="3" type="ORF">SPBR_02465</name>
</gene>
<feature type="region of interest" description="Disordered" evidence="1">
    <location>
        <begin position="204"/>
        <end position="266"/>
    </location>
</feature>
<evidence type="ECO:0000259" key="2">
    <source>
        <dbReference type="Pfam" id="PF11563"/>
    </source>
</evidence>
<feature type="compositionally biased region" description="Basic and acidic residues" evidence="1">
    <location>
        <begin position="205"/>
        <end position="216"/>
    </location>
</feature>
<reference evidence="3 4" key="1">
    <citation type="journal article" date="2014" name="BMC Genomics">
        <title>Comparative genomics of the major fungal agents of human and animal Sporotrichosis: Sporothrix schenckii and Sporothrix brasiliensis.</title>
        <authorList>
            <person name="Teixeira M.M."/>
            <person name="de Almeida L.G."/>
            <person name="Kubitschek-Barreira P."/>
            <person name="Alves F.L."/>
            <person name="Kioshima E.S."/>
            <person name="Abadio A.K."/>
            <person name="Fernandes L."/>
            <person name="Derengowski L.S."/>
            <person name="Ferreira K.S."/>
            <person name="Souza R.C."/>
            <person name="Ruiz J.C."/>
            <person name="de Andrade N.C."/>
            <person name="Paes H.C."/>
            <person name="Nicola A.M."/>
            <person name="Albuquerque P."/>
            <person name="Gerber A.L."/>
            <person name="Martins V.P."/>
            <person name="Peconick L.D."/>
            <person name="Neto A.V."/>
            <person name="Chaucanez C.B."/>
            <person name="Silva P.A."/>
            <person name="Cunha O.L."/>
            <person name="de Oliveira F.F."/>
            <person name="dos Santos T.C."/>
            <person name="Barros A.L."/>
            <person name="Soares M.A."/>
            <person name="de Oliveira L.M."/>
            <person name="Marini M.M."/>
            <person name="Villalobos-Duno H."/>
            <person name="Cunha M.M."/>
            <person name="de Hoog S."/>
            <person name="da Silveira J.F."/>
            <person name="Henrissat B."/>
            <person name="Nino-Vega G.A."/>
            <person name="Cisalpino P.S."/>
            <person name="Mora-Montes H.M."/>
            <person name="Almeida S.R."/>
            <person name="Stajich J.E."/>
            <person name="Lopes-Bezerra L.M."/>
            <person name="Vasconcelos A.T."/>
            <person name="Felipe M.S."/>
        </authorList>
    </citation>
    <scope>NUCLEOTIDE SEQUENCE [LARGE SCALE GENOMIC DNA]</scope>
    <source>
        <strain evidence="3 4">5110</strain>
    </source>
</reference>
<organism evidence="3 4">
    <name type="scientific">Sporothrix brasiliensis 5110</name>
    <dbReference type="NCBI Taxonomy" id="1398154"/>
    <lineage>
        <taxon>Eukaryota</taxon>
        <taxon>Fungi</taxon>
        <taxon>Dikarya</taxon>
        <taxon>Ascomycota</taxon>
        <taxon>Pezizomycotina</taxon>
        <taxon>Sordariomycetes</taxon>
        <taxon>Sordariomycetidae</taxon>
        <taxon>Ophiostomatales</taxon>
        <taxon>Ophiostomataceae</taxon>
        <taxon>Sporothrix</taxon>
    </lineage>
</organism>
<evidence type="ECO:0000313" key="3">
    <source>
        <dbReference type="EMBL" id="KIH92078.1"/>
    </source>
</evidence>
<proteinExistence type="predicted"/>
<dbReference type="Pfam" id="PF11563">
    <property type="entry name" value="Protoglobin"/>
    <property type="match status" value="1"/>
</dbReference>
<dbReference type="Gene3D" id="1.10.490.10">
    <property type="entry name" value="Globins"/>
    <property type="match status" value="1"/>
</dbReference>
<dbReference type="PANTHER" id="PTHR42071:SF1">
    <property type="entry name" value="GLOBIN-SENSOR DOMAIN-CONTAINING PROTEIN"/>
    <property type="match status" value="1"/>
</dbReference>
<feature type="domain" description="Globin-sensor" evidence="2">
    <location>
        <begin position="26"/>
        <end position="181"/>
    </location>
</feature>
<evidence type="ECO:0000313" key="4">
    <source>
        <dbReference type="Proteomes" id="UP000031575"/>
    </source>
</evidence>